<protein>
    <submittedName>
        <fullName evidence="3">N-methyl D-aspartate receptor 2B</fullName>
    </submittedName>
</protein>
<proteinExistence type="evidence at transcript level"/>
<sequence>MKPSAECCSPKFWLVLAVLAVSGSKARSQKSAPSSKGEFQHTGGRTSGSELGTK</sequence>
<feature type="chain" id="PRO_5004304455" evidence="2">
    <location>
        <begin position="29"/>
        <end position="54"/>
    </location>
</feature>
<feature type="region of interest" description="Disordered" evidence="1">
    <location>
        <begin position="25"/>
        <end position="54"/>
    </location>
</feature>
<evidence type="ECO:0000313" key="4">
    <source>
        <dbReference type="MGI" id="MGI:95821"/>
    </source>
</evidence>
<feature type="signal peptide" evidence="2">
    <location>
        <begin position="1"/>
        <end position="28"/>
    </location>
</feature>
<accession>Q8CG68</accession>
<organism evidence="3">
    <name type="scientific">Mus musculus</name>
    <name type="common">Mouse</name>
    <dbReference type="NCBI Taxonomy" id="10090"/>
    <lineage>
        <taxon>Eukaryota</taxon>
        <taxon>Metazoa</taxon>
        <taxon>Chordata</taxon>
        <taxon>Craniata</taxon>
        <taxon>Vertebrata</taxon>
        <taxon>Euteleostomi</taxon>
        <taxon>Mammalia</taxon>
        <taxon>Eutheria</taxon>
        <taxon>Euarchontoglires</taxon>
        <taxon>Glires</taxon>
        <taxon>Rodentia</taxon>
        <taxon>Myomorpha</taxon>
        <taxon>Muroidea</taxon>
        <taxon>Muridae</taxon>
        <taxon>Murinae</taxon>
        <taxon>Mus</taxon>
        <taxon>Mus</taxon>
    </lineage>
</organism>
<name>Q8CG68_MOUSE</name>
<evidence type="ECO:0000256" key="1">
    <source>
        <dbReference type="SAM" id="MobiDB-lite"/>
    </source>
</evidence>
<feature type="compositionally biased region" description="Polar residues" evidence="1">
    <location>
        <begin position="43"/>
        <end position="54"/>
    </location>
</feature>
<reference evidence="3" key="1">
    <citation type="submission" date="2002-04" db="EMBL/GenBank/DDBJ databases">
        <title>Expression of alternate splice variants of NR2B gene during mouse development.</title>
        <authorList>
            <person name="Tabish M."/>
        </authorList>
    </citation>
    <scope>NUCLEOTIDE SEQUENCE</scope>
    <source>
        <strain evidence="3">C57BL/6CR</strain>
        <tissue evidence="3">Brain</tissue>
    </source>
</reference>
<keyword evidence="2" id="KW-0732">Signal</keyword>
<feature type="compositionally biased region" description="Polar residues" evidence="1">
    <location>
        <begin position="25"/>
        <end position="34"/>
    </location>
</feature>
<keyword evidence="3" id="KW-0675">Receptor</keyword>
<dbReference type="MGI" id="MGI:95821">
    <property type="gene designation" value="Grin2b"/>
</dbReference>
<dbReference type="AGR" id="MGI:95821"/>
<feature type="non-terminal residue" evidence="3">
    <location>
        <position position="54"/>
    </location>
</feature>
<evidence type="ECO:0000256" key="2">
    <source>
        <dbReference type="SAM" id="SignalP"/>
    </source>
</evidence>
<dbReference type="EMBL" id="AJ459262">
    <property type="protein sequence ID" value="CAD30667.1"/>
    <property type="molecule type" value="mRNA"/>
</dbReference>
<dbReference type="AlphaFoldDB" id="Q8CG68"/>
<gene>
    <name evidence="4" type="primary">Grin2b</name>
</gene>
<evidence type="ECO:0000313" key="3">
    <source>
        <dbReference type="EMBL" id="CAD30667.1"/>
    </source>
</evidence>